<proteinExistence type="predicted"/>
<dbReference type="AlphaFoldDB" id="A0AAD5GJK4"/>
<evidence type="ECO:0000313" key="2">
    <source>
        <dbReference type="Proteomes" id="UP001206925"/>
    </source>
</evidence>
<gene>
    <name evidence="1" type="ORF">M8C21_001568</name>
</gene>
<sequence>MIKEWDKVVIKWDIKDEDFLIFELTANRCFNLKIIRKDIGQKLTNTFHFPLLTLTNCMQLPYDHASHHFQNNDLDTPFLIRFGSGQECSLDPNNNQLNKEVDDKYLDVTPTVEVDGSNLHPNNNQANKEVDDKYLHVTPAVEVINISSNVEVINISSNESNSDDHYDNIITAADDVVNSVVVYQPADDVDTPQINAIADSPIHSAPVEDPDVRFPKTFCEKTEFFNGQEIILQFQDGNVLKTNLHAEVSGNDV</sequence>
<name>A0AAD5GJK4_AMBAR</name>
<comment type="caution">
    <text evidence="1">The sequence shown here is derived from an EMBL/GenBank/DDBJ whole genome shotgun (WGS) entry which is preliminary data.</text>
</comment>
<accession>A0AAD5GJK4</accession>
<dbReference type="EMBL" id="JAMZMK010007967">
    <property type="protein sequence ID" value="KAI7742526.1"/>
    <property type="molecule type" value="Genomic_DNA"/>
</dbReference>
<protein>
    <submittedName>
        <fullName evidence="1">Uncharacterized protein</fullName>
    </submittedName>
</protein>
<organism evidence="1 2">
    <name type="scientific">Ambrosia artemisiifolia</name>
    <name type="common">Common ragweed</name>
    <dbReference type="NCBI Taxonomy" id="4212"/>
    <lineage>
        <taxon>Eukaryota</taxon>
        <taxon>Viridiplantae</taxon>
        <taxon>Streptophyta</taxon>
        <taxon>Embryophyta</taxon>
        <taxon>Tracheophyta</taxon>
        <taxon>Spermatophyta</taxon>
        <taxon>Magnoliopsida</taxon>
        <taxon>eudicotyledons</taxon>
        <taxon>Gunneridae</taxon>
        <taxon>Pentapetalae</taxon>
        <taxon>asterids</taxon>
        <taxon>campanulids</taxon>
        <taxon>Asterales</taxon>
        <taxon>Asteraceae</taxon>
        <taxon>Asteroideae</taxon>
        <taxon>Heliantheae alliance</taxon>
        <taxon>Heliantheae</taxon>
        <taxon>Ambrosia</taxon>
    </lineage>
</organism>
<feature type="non-terminal residue" evidence="1">
    <location>
        <position position="1"/>
    </location>
</feature>
<dbReference type="Proteomes" id="UP001206925">
    <property type="component" value="Unassembled WGS sequence"/>
</dbReference>
<evidence type="ECO:0000313" key="1">
    <source>
        <dbReference type="EMBL" id="KAI7742526.1"/>
    </source>
</evidence>
<keyword evidence="2" id="KW-1185">Reference proteome</keyword>
<reference evidence="1" key="1">
    <citation type="submission" date="2022-06" db="EMBL/GenBank/DDBJ databases">
        <title>Uncovering the hologenomic basis of an extraordinary plant invasion.</title>
        <authorList>
            <person name="Bieker V.C."/>
            <person name="Martin M.D."/>
            <person name="Gilbert T."/>
            <person name="Hodgins K."/>
            <person name="Battlay P."/>
            <person name="Petersen B."/>
            <person name="Wilson J."/>
        </authorList>
    </citation>
    <scope>NUCLEOTIDE SEQUENCE</scope>
    <source>
        <strain evidence="1">AA19_3_7</strain>
        <tissue evidence="1">Leaf</tissue>
    </source>
</reference>